<keyword evidence="3" id="KW-1185">Reference proteome</keyword>
<evidence type="ECO:0000313" key="3">
    <source>
        <dbReference type="Proteomes" id="UP001443914"/>
    </source>
</evidence>
<dbReference type="EMBL" id="JBDFQZ010000005">
    <property type="protein sequence ID" value="KAK9725452.1"/>
    <property type="molecule type" value="Genomic_DNA"/>
</dbReference>
<evidence type="ECO:0000313" key="2">
    <source>
        <dbReference type="EMBL" id="KAK9725452.1"/>
    </source>
</evidence>
<dbReference type="Proteomes" id="UP001443914">
    <property type="component" value="Unassembled WGS sequence"/>
</dbReference>
<feature type="region of interest" description="Disordered" evidence="1">
    <location>
        <begin position="1"/>
        <end position="28"/>
    </location>
</feature>
<name>A0AAW1KVS3_SAPOF</name>
<evidence type="ECO:0000256" key="1">
    <source>
        <dbReference type="SAM" id="MobiDB-lite"/>
    </source>
</evidence>
<sequence>MLKRNRMRNSERNQGLERRSISFSSLSTQKGKTVISRNTIDTTIAMVTKTTTTMRRMKTEIGTATASVIFASNKIKEIREQTTQIKTPLGPLCFKNNKIRGEARWF</sequence>
<protein>
    <submittedName>
        <fullName evidence="2">Uncharacterized protein</fullName>
    </submittedName>
</protein>
<gene>
    <name evidence="2" type="ORF">RND81_05G144600</name>
</gene>
<proteinExistence type="predicted"/>
<accession>A0AAW1KVS3</accession>
<organism evidence="2 3">
    <name type="scientific">Saponaria officinalis</name>
    <name type="common">Common soapwort</name>
    <name type="synonym">Lychnis saponaria</name>
    <dbReference type="NCBI Taxonomy" id="3572"/>
    <lineage>
        <taxon>Eukaryota</taxon>
        <taxon>Viridiplantae</taxon>
        <taxon>Streptophyta</taxon>
        <taxon>Embryophyta</taxon>
        <taxon>Tracheophyta</taxon>
        <taxon>Spermatophyta</taxon>
        <taxon>Magnoliopsida</taxon>
        <taxon>eudicotyledons</taxon>
        <taxon>Gunneridae</taxon>
        <taxon>Pentapetalae</taxon>
        <taxon>Caryophyllales</taxon>
        <taxon>Caryophyllaceae</taxon>
        <taxon>Caryophylleae</taxon>
        <taxon>Saponaria</taxon>
    </lineage>
</organism>
<dbReference type="AlphaFoldDB" id="A0AAW1KVS3"/>
<reference evidence="2" key="1">
    <citation type="submission" date="2024-03" db="EMBL/GenBank/DDBJ databases">
        <title>WGS assembly of Saponaria officinalis var. Norfolk2.</title>
        <authorList>
            <person name="Jenkins J."/>
            <person name="Shu S."/>
            <person name="Grimwood J."/>
            <person name="Barry K."/>
            <person name="Goodstein D."/>
            <person name="Schmutz J."/>
            <person name="Leebens-Mack J."/>
            <person name="Osbourn A."/>
        </authorList>
    </citation>
    <scope>NUCLEOTIDE SEQUENCE [LARGE SCALE GENOMIC DNA]</scope>
    <source>
        <strain evidence="2">JIC</strain>
    </source>
</reference>
<feature type="compositionally biased region" description="Basic and acidic residues" evidence="1">
    <location>
        <begin position="8"/>
        <end position="20"/>
    </location>
</feature>
<comment type="caution">
    <text evidence="2">The sequence shown here is derived from an EMBL/GenBank/DDBJ whole genome shotgun (WGS) entry which is preliminary data.</text>
</comment>